<dbReference type="Gene3D" id="1.10.357.110">
    <property type="entry name" value="Vacuolar protein sorting-associated protein 53, C-terminus"/>
    <property type="match status" value="1"/>
</dbReference>
<dbReference type="Proteomes" id="UP000626092">
    <property type="component" value="Unassembled WGS sequence"/>
</dbReference>
<dbReference type="InterPro" id="IPR038260">
    <property type="entry name" value="Vps53_C_sf"/>
</dbReference>
<evidence type="ECO:0000259" key="14">
    <source>
        <dbReference type="Pfam" id="PF16854"/>
    </source>
</evidence>
<evidence type="ECO:0000256" key="9">
    <source>
        <dbReference type="ARBA" id="ARBA00023136"/>
    </source>
</evidence>
<keyword evidence="16" id="KW-1185">Reference proteome</keyword>
<evidence type="ECO:0000256" key="8">
    <source>
        <dbReference type="ARBA" id="ARBA00023034"/>
    </source>
</evidence>
<dbReference type="InterPro" id="IPR031745">
    <property type="entry name" value="Vps53_C"/>
</dbReference>
<evidence type="ECO:0000256" key="7">
    <source>
        <dbReference type="ARBA" id="ARBA00022927"/>
    </source>
</evidence>
<keyword evidence="6" id="KW-0967">Endosome</keyword>
<feature type="domain" description="Vps53 N-terminal" evidence="12">
    <location>
        <begin position="216"/>
        <end position="594"/>
    </location>
</feature>
<dbReference type="OrthoDB" id="10261632at2759"/>
<dbReference type="GO" id="GO:0015031">
    <property type="term" value="P:protein transport"/>
    <property type="evidence" value="ECO:0007669"/>
    <property type="project" value="UniProtKB-KW"/>
</dbReference>
<sequence length="923" mass="103653">MWGTVFFFVLLDVTIHARSSPSIINTKRAEEVFVQTDYLTKTWVWQLRGNVGTGDPIDSHPNWFNQSSFLLPAFDSNAYIADLRTFVPFDTLRSELHSHLSSLTRELVDLINCDYADFVNLSTKLVDVDAAVIGVWEASLSGVEPLMQKIHGEIRRVDAGILAAVRQQTILRLRSVSFKILPMIEDEGESSALSKENFLPEHGLRFCRGCRRRRERDLLVCDCNSSNSGTKAKEDLAAATRAVEELMYKIREIKSKAEQSETMVQEICRDIKKLDFAKKHITTTITALHRLTMLVSAVEQLQVMASKRQYKEAAAQLEAVNQLCSHFEAYKDIPKITELREKFKNIRQILKSHVFSDFSSLGTGKETEESNLLQQLADACLVVDALEPSVREELVKNFCSRELTSYRQIFEGAELAKLDKTERRYAWIKRRLRTNEEIWKIFPPSWHVPYLLCIQFCKLTRTQIVEILDNLNEKPDVGTLLLALQRTLEFEEELADKFGAGTRSKEAGNDFEDTGETNNQAISDIRKKYEKKLAAHQGSFQLIKLAAESYLSALMWQFNFRGIISSCFEPHMAVYVELEEKTLMENLEKLVQEETWDIEEGTQTNILSSSMQVFQRVLKAYATKLFTRLPKGGTGIVAAATGMDGQIKAGELAENISKIIDPQLVDAVEMSEVQDEFSAVITKALVTLVHGLETKFDTEMAAMTRIPWATLESVGDQSAYINSINTILTSSIPVLGRLLSPIYFQFFLDKMLLDTQAIKTILLDIPPLGRQARASNYSKFVSREMSKAEALLKVILSPIDSVADTYRALLPEGTPSEFQRILELKGLKRADQQIILDDFDKRGPEISQPPPAPPVLLAAPTAPPAPTIANQSAAGVIASREDVLTRAAALGRGAATTGFKRFLALTEAAKDRKDGAFRKLFNP</sequence>
<evidence type="ECO:0000256" key="6">
    <source>
        <dbReference type="ARBA" id="ARBA00022753"/>
    </source>
</evidence>
<evidence type="ECO:0000256" key="5">
    <source>
        <dbReference type="ARBA" id="ARBA00022448"/>
    </source>
</evidence>
<feature type="domain" description="Conserved oligomeric Golgi complex subunit 2 N-terminal" evidence="13">
    <location>
        <begin position="63"/>
        <end position="132"/>
    </location>
</feature>
<dbReference type="GO" id="GO:0042147">
    <property type="term" value="P:retrograde transport, endosome to Golgi"/>
    <property type="evidence" value="ECO:0007669"/>
    <property type="project" value="InterPro"/>
</dbReference>
<comment type="similarity">
    <text evidence="3">Belongs to the VPS53 family.</text>
</comment>
<keyword evidence="8" id="KW-0333">Golgi apparatus</keyword>
<dbReference type="GO" id="GO:0010008">
    <property type="term" value="C:endosome membrane"/>
    <property type="evidence" value="ECO:0007669"/>
    <property type="project" value="UniProtKB-SubCell"/>
</dbReference>
<dbReference type="Pfam" id="PF06148">
    <property type="entry name" value="COG2_N"/>
    <property type="match status" value="1"/>
</dbReference>
<keyword evidence="5" id="KW-0813">Transport</keyword>
<evidence type="ECO:0000313" key="16">
    <source>
        <dbReference type="Proteomes" id="UP000626092"/>
    </source>
</evidence>
<evidence type="ECO:0000256" key="1">
    <source>
        <dbReference type="ARBA" id="ARBA00004150"/>
    </source>
</evidence>
<organism evidence="15 16">
    <name type="scientific">Rhododendron simsii</name>
    <name type="common">Sims's rhododendron</name>
    <dbReference type="NCBI Taxonomy" id="118357"/>
    <lineage>
        <taxon>Eukaryota</taxon>
        <taxon>Viridiplantae</taxon>
        <taxon>Streptophyta</taxon>
        <taxon>Embryophyta</taxon>
        <taxon>Tracheophyta</taxon>
        <taxon>Spermatophyta</taxon>
        <taxon>Magnoliopsida</taxon>
        <taxon>eudicotyledons</taxon>
        <taxon>Gunneridae</taxon>
        <taxon>Pentapetalae</taxon>
        <taxon>asterids</taxon>
        <taxon>Ericales</taxon>
        <taxon>Ericaceae</taxon>
        <taxon>Ericoideae</taxon>
        <taxon>Rhodoreae</taxon>
        <taxon>Rhododendron</taxon>
    </lineage>
</organism>
<feature type="chain" id="PRO_5032573809" description="Conserved oligomeric Golgi complex subunit 2" evidence="11">
    <location>
        <begin position="18"/>
        <end position="923"/>
    </location>
</feature>
<dbReference type="GO" id="GO:0000938">
    <property type="term" value="C:GARP complex"/>
    <property type="evidence" value="ECO:0007669"/>
    <property type="project" value="InterPro"/>
</dbReference>
<dbReference type="AlphaFoldDB" id="A0A834GUJ7"/>
<feature type="domain" description="Vps53 C-terminal" evidence="14">
    <location>
        <begin position="750"/>
        <end position="827"/>
    </location>
</feature>
<reference evidence="15" key="1">
    <citation type="submission" date="2019-11" db="EMBL/GenBank/DDBJ databases">
        <authorList>
            <person name="Liu Y."/>
            <person name="Hou J."/>
            <person name="Li T.-Q."/>
            <person name="Guan C.-H."/>
            <person name="Wu X."/>
            <person name="Wu H.-Z."/>
            <person name="Ling F."/>
            <person name="Zhang R."/>
            <person name="Shi X.-G."/>
            <person name="Ren J.-P."/>
            <person name="Chen E.-F."/>
            <person name="Sun J.-M."/>
        </authorList>
    </citation>
    <scope>NUCLEOTIDE SEQUENCE</scope>
    <source>
        <strain evidence="15">Adult_tree_wgs_1</strain>
        <tissue evidence="15">Leaves</tissue>
    </source>
</reference>
<evidence type="ECO:0000256" key="3">
    <source>
        <dbReference type="ARBA" id="ARBA00008628"/>
    </source>
</evidence>
<dbReference type="PANTHER" id="PTHR12820:SF0">
    <property type="entry name" value="VACUOLAR PROTEIN SORTING-ASSOCIATED PROTEIN 53 HOMOLOG"/>
    <property type="match status" value="1"/>
</dbReference>
<keyword evidence="11" id="KW-0732">Signal</keyword>
<keyword evidence="7" id="KW-0653">Protein transport</keyword>
<name>A0A834GUJ7_RHOSS</name>
<feature type="signal peptide" evidence="11">
    <location>
        <begin position="1"/>
        <end position="17"/>
    </location>
</feature>
<evidence type="ECO:0000256" key="11">
    <source>
        <dbReference type="SAM" id="SignalP"/>
    </source>
</evidence>
<dbReference type="InterPro" id="IPR039766">
    <property type="entry name" value="Vps53"/>
</dbReference>
<comment type="caution">
    <text evidence="15">The sequence shown here is derived from an EMBL/GenBank/DDBJ whole genome shotgun (WGS) entry which is preliminary data.</text>
</comment>
<dbReference type="GO" id="GO:0005829">
    <property type="term" value="C:cytosol"/>
    <property type="evidence" value="ECO:0007669"/>
    <property type="project" value="GOC"/>
</dbReference>
<dbReference type="InterPro" id="IPR007234">
    <property type="entry name" value="Vps53_N"/>
</dbReference>
<keyword evidence="9" id="KW-0472">Membrane</keyword>
<proteinExistence type="inferred from homology"/>
<gene>
    <name evidence="15" type="ORF">RHSIM_Rhsim05G0168000</name>
</gene>
<evidence type="ECO:0000313" key="15">
    <source>
        <dbReference type="EMBL" id="KAF7142624.1"/>
    </source>
</evidence>
<protein>
    <recommendedName>
        <fullName evidence="4">Conserved oligomeric Golgi complex subunit 2</fullName>
    </recommendedName>
    <alternativeName>
        <fullName evidence="10">Component of oligomeric Golgi complex 2</fullName>
    </alternativeName>
</protein>
<evidence type="ECO:0000256" key="10">
    <source>
        <dbReference type="ARBA" id="ARBA00031344"/>
    </source>
</evidence>
<dbReference type="EMBL" id="WJXA01000005">
    <property type="protein sequence ID" value="KAF7142624.1"/>
    <property type="molecule type" value="Genomic_DNA"/>
</dbReference>
<comment type="subcellular location">
    <subcellularLocation>
        <location evidence="2">Endosome membrane</location>
        <topology evidence="2">Peripheral membrane protein</topology>
    </subcellularLocation>
    <subcellularLocation>
        <location evidence="1">Golgi apparatus</location>
        <location evidence="1">trans-Golgi network membrane</location>
        <topology evidence="1">Peripheral membrane protein</topology>
    </subcellularLocation>
</comment>
<evidence type="ECO:0000256" key="2">
    <source>
        <dbReference type="ARBA" id="ARBA00004481"/>
    </source>
</evidence>
<evidence type="ECO:0000259" key="12">
    <source>
        <dbReference type="Pfam" id="PF04100"/>
    </source>
</evidence>
<dbReference type="Pfam" id="PF04100">
    <property type="entry name" value="Vps53_N"/>
    <property type="match status" value="1"/>
</dbReference>
<dbReference type="InterPro" id="IPR024602">
    <property type="entry name" value="COG_su2_N"/>
</dbReference>
<evidence type="ECO:0000259" key="13">
    <source>
        <dbReference type="Pfam" id="PF06148"/>
    </source>
</evidence>
<accession>A0A834GUJ7</accession>
<dbReference type="Pfam" id="PF16854">
    <property type="entry name" value="VPS53_C"/>
    <property type="match status" value="1"/>
</dbReference>
<evidence type="ECO:0000256" key="4">
    <source>
        <dbReference type="ARBA" id="ARBA00020977"/>
    </source>
</evidence>
<dbReference type="PANTHER" id="PTHR12820">
    <property type="entry name" value="VACUOLAR SORTING PROTEIN 53"/>
    <property type="match status" value="1"/>
</dbReference>